<dbReference type="InterPro" id="IPR002213">
    <property type="entry name" value="UDP_glucos_trans"/>
</dbReference>
<organism evidence="2 3">
    <name type="scientific">Gordonia westfalica</name>
    <dbReference type="NCBI Taxonomy" id="158898"/>
    <lineage>
        <taxon>Bacteria</taxon>
        <taxon>Bacillati</taxon>
        <taxon>Actinomycetota</taxon>
        <taxon>Actinomycetes</taxon>
        <taxon>Mycobacteriales</taxon>
        <taxon>Gordoniaceae</taxon>
        <taxon>Gordonia</taxon>
    </lineage>
</organism>
<keyword evidence="3" id="KW-1185">Reference proteome</keyword>
<gene>
    <name evidence="2" type="ORF">RD149_24360</name>
</gene>
<dbReference type="InterPro" id="IPR050426">
    <property type="entry name" value="Glycosyltransferase_28"/>
</dbReference>
<accession>A0ABU2GZL4</accession>
<dbReference type="Gene3D" id="3.40.50.2000">
    <property type="entry name" value="Glycogen Phosphorylase B"/>
    <property type="match status" value="2"/>
</dbReference>
<sequence length="423" mass="45681">MSPRITILAFGTRGDVAPLTGLASRLGHELGAHVAIAAQQPYEQMVVGSGHEFRLLPRDTERDTRGSHYGQAMVDGERLKPSRAAIEGMRQDLVGVGEAMAAAGEDADLILCAGPVGTMLGWHVAEALHCPSAALVLQPSTPTADFPPPPLGVRSYGRLGNRMAWRMSAVGEKLFTPLIDDLRAHLDLPHRSRRSYQRHRSENWTYLCGFSDHVVPRPRDWPDHVHVTGYWWPTVAAEKLPPEIDSFLASGSAPVYVGIGSTAISTGENLSELVRSALKAAGRRGVIHRGWAHLDGGEDPDMLTIDDVDHAVLLPRMTAALHHCGAGTTAASLRAGIPSIPLPGIMDQPFWANRLHRLGCSPEPIPRTTATIDSVARAIESAVSDESVFRRNAESLSGQLAAQEGTLAATRLIEDMLETHSRQ</sequence>
<feature type="domain" description="Erythromycin biosynthesis protein CIII-like C-terminal" evidence="1">
    <location>
        <begin position="304"/>
        <end position="403"/>
    </location>
</feature>
<evidence type="ECO:0000313" key="3">
    <source>
        <dbReference type="Proteomes" id="UP001265083"/>
    </source>
</evidence>
<dbReference type="Proteomes" id="UP001265083">
    <property type="component" value="Unassembled WGS sequence"/>
</dbReference>
<protein>
    <submittedName>
        <fullName evidence="2">Glycosyltransferase</fullName>
    </submittedName>
</protein>
<dbReference type="InterPro" id="IPR010610">
    <property type="entry name" value="EryCIII-like_C"/>
</dbReference>
<proteinExistence type="predicted"/>
<evidence type="ECO:0000259" key="1">
    <source>
        <dbReference type="Pfam" id="PF06722"/>
    </source>
</evidence>
<dbReference type="PANTHER" id="PTHR48050">
    <property type="entry name" value="STEROL 3-BETA-GLUCOSYLTRANSFERASE"/>
    <property type="match status" value="1"/>
</dbReference>
<dbReference type="RefSeq" id="WP_310952547.1">
    <property type="nucleotide sequence ID" value="NZ_JAVLUS010000039.1"/>
</dbReference>
<reference evidence="2 3" key="1">
    <citation type="submission" date="2023-08" db="EMBL/GenBank/DDBJ databases">
        <title>Bioegradation of LLDPE and BLDPE plastic by marine bacteria from coast plastic debris.</title>
        <authorList>
            <person name="Rong Z."/>
        </authorList>
    </citation>
    <scope>NUCLEOTIDE SEQUENCE [LARGE SCALE GENOMIC DNA]</scope>
    <source>
        <strain evidence="2 3">Z-2</strain>
    </source>
</reference>
<evidence type="ECO:0000313" key="2">
    <source>
        <dbReference type="EMBL" id="MDS1116871.1"/>
    </source>
</evidence>
<name>A0ABU2GZL4_9ACTN</name>
<comment type="caution">
    <text evidence="2">The sequence shown here is derived from an EMBL/GenBank/DDBJ whole genome shotgun (WGS) entry which is preliminary data.</text>
</comment>
<dbReference type="PANTHER" id="PTHR48050:SF13">
    <property type="entry name" value="STEROL 3-BETA-GLUCOSYLTRANSFERASE UGT80A2"/>
    <property type="match status" value="1"/>
</dbReference>
<dbReference type="EMBL" id="JAVLUS010000039">
    <property type="protein sequence ID" value="MDS1116871.1"/>
    <property type="molecule type" value="Genomic_DNA"/>
</dbReference>
<dbReference type="SUPFAM" id="SSF53756">
    <property type="entry name" value="UDP-Glycosyltransferase/glycogen phosphorylase"/>
    <property type="match status" value="1"/>
</dbReference>
<dbReference type="CDD" id="cd03784">
    <property type="entry name" value="GT1_Gtf-like"/>
    <property type="match status" value="1"/>
</dbReference>
<dbReference type="Pfam" id="PF06722">
    <property type="entry name" value="EryCIII-like_C"/>
    <property type="match status" value="1"/>
</dbReference>